<reference evidence="2 3" key="1">
    <citation type="journal article" date="2016" name="BMC Genomics">
        <title>Genome sequencing and secondary metabolism of the postharvest pathogen Penicillium griseofulvum.</title>
        <authorList>
            <person name="Banani H."/>
            <person name="Marcet-Houben M."/>
            <person name="Ballester A.R."/>
            <person name="Abbruscato P."/>
            <person name="Gonzalez-Candelas L."/>
            <person name="Gabaldon T."/>
            <person name="Spadaro D."/>
        </authorList>
    </citation>
    <scope>NUCLEOTIDE SEQUENCE [LARGE SCALE GENOMIC DNA]</scope>
    <source>
        <strain evidence="2 3">PG3</strain>
    </source>
</reference>
<keyword evidence="1" id="KW-1133">Transmembrane helix</keyword>
<gene>
    <name evidence="2" type="ORF">PGRI_022520</name>
</gene>
<evidence type="ECO:0000256" key="1">
    <source>
        <dbReference type="SAM" id="Phobius"/>
    </source>
</evidence>
<dbReference type="OMA" id="WHGPKEP"/>
<comment type="caution">
    <text evidence="2">The sequence shown here is derived from an EMBL/GenBank/DDBJ whole genome shotgun (WGS) entry which is preliminary data.</text>
</comment>
<dbReference type="GeneID" id="63705265"/>
<evidence type="ECO:0000313" key="3">
    <source>
        <dbReference type="Proteomes" id="UP000070168"/>
    </source>
</evidence>
<dbReference type="RefSeq" id="XP_040646918.1">
    <property type="nucleotide sequence ID" value="XM_040789965.1"/>
</dbReference>
<name>A0A135LHD9_PENPA</name>
<proteinExistence type="predicted"/>
<feature type="transmembrane region" description="Helical" evidence="1">
    <location>
        <begin position="33"/>
        <end position="54"/>
    </location>
</feature>
<protein>
    <submittedName>
        <fullName evidence="2">Uncharacterized protein</fullName>
    </submittedName>
</protein>
<dbReference type="OrthoDB" id="4296667at2759"/>
<keyword evidence="1" id="KW-0812">Transmembrane</keyword>
<sequence>MAPIPSLANNTLSPRTDNKYEVNMEQEYSLMELVFGIIIGVFVVCLGCSIYLGLKSKYEMKWKSTFKDCTKYEGCKKIMGAWHGKEPKKPEAAHVASHVSEAPEARPVIRDLTPEYMRSSTVTIV</sequence>
<dbReference type="EMBL" id="LHQR01000065">
    <property type="protein sequence ID" value="KXG48382.1"/>
    <property type="molecule type" value="Genomic_DNA"/>
</dbReference>
<dbReference type="Proteomes" id="UP000070168">
    <property type="component" value="Unassembled WGS sequence"/>
</dbReference>
<keyword evidence="1" id="KW-0472">Membrane</keyword>
<dbReference type="AlphaFoldDB" id="A0A135LHD9"/>
<accession>A0A135LHD9</accession>
<keyword evidence="3" id="KW-1185">Reference proteome</keyword>
<organism evidence="2 3">
    <name type="scientific">Penicillium patulum</name>
    <name type="common">Penicillium griseofulvum</name>
    <dbReference type="NCBI Taxonomy" id="5078"/>
    <lineage>
        <taxon>Eukaryota</taxon>
        <taxon>Fungi</taxon>
        <taxon>Dikarya</taxon>
        <taxon>Ascomycota</taxon>
        <taxon>Pezizomycotina</taxon>
        <taxon>Eurotiomycetes</taxon>
        <taxon>Eurotiomycetidae</taxon>
        <taxon>Eurotiales</taxon>
        <taxon>Aspergillaceae</taxon>
        <taxon>Penicillium</taxon>
    </lineage>
</organism>
<evidence type="ECO:0000313" key="2">
    <source>
        <dbReference type="EMBL" id="KXG48382.1"/>
    </source>
</evidence>